<protein>
    <submittedName>
        <fullName evidence="2">SnoaL-like protein</fullName>
    </submittedName>
</protein>
<proteinExistence type="predicted"/>
<accession>A0A3M0AD43</accession>
<dbReference type="Pfam" id="PF12680">
    <property type="entry name" value="SnoaL_2"/>
    <property type="match status" value="1"/>
</dbReference>
<evidence type="ECO:0000313" key="3">
    <source>
        <dbReference type="Proteomes" id="UP000267187"/>
    </source>
</evidence>
<sequence>MDQTIEETRPSSPSELLGDSCFARDLTSCSAPIKAVCELFANLNAQQVTRENFAKAYRDDIVFTDPLHVINGLDNLLSYSASLYSNVQSCHFEFERILERDGEATLIWQMHLVHPKLNGGKLVIVPGVTHVLFEERIYYHRDYFDAGAMLYEQLPLLKQVIRWLKARLK</sequence>
<dbReference type="InterPro" id="IPR037401">
    <property type="entry name" value="SnoaL-like"/>
</dbReference>
<dbReference type="Gene3D" id="3.10.450.50">
    <property type="match status" value="1"/>
</dbReference>
<keyword evidence="3" id="KW-1185">Reference proteome</keyword>
<dbReference type="EMBL" id="REFJ01000001">
    <property type="protein sequence ID" value="RMA82456.1"/>
    <property type="molecule type" value="Genomic_DNA"/>
</dbReference>
<organism evidence="2 3">
    <name type="scientific">Umboniibacter marinipuniceus</name>
    <dbReference type="NCBI Taxonomy" id="569599"/>
    <lineage>
        <taxon>Bacteria</taxon>
        <taxon>Pseudomonadati</taxon>
        <taxon>Pseudomonadota</taxon>
        <taxon>Gammaproteobacteria</taxon>
        <taxon>Cellvibrionales</taxon>
        <taxon>Cellvibrionaceae</taxon>
        <taxon>Umboniibacter</taxon>
    </lineage>
</organism>
<dbReference type="Proteomes" id="UP000267187">
    <property type="component" value="Unassembled WGS sequence"/>
</dbReference>
<dbReference type="InterPro" id="IPR032710">
    <property type="entry name" value="NTF2-like_dom_sf"/>
</dbReference>
<evidence type="ECO:0000259" key="1">
    <source>
        <dbReference type="Pfam" id="PF12680"/>
    </source>
</evidence>
<reference evidence="2 3" key="1">
    <citation type="submission" date="2018-10" db="EMBL/GenBank/DDBJ databases">
        <title>Genomic Encyclopedia of Type Strains, Phase IV (KMG-IV): sequencing the most valuable type-strain genomes for metagenomic binning, comparative biology and taxonomic classification.</title>
        <authorList>
            <person name="Goeker M."/>
        </authorList>
    </citation>
    <scope>NUCLEOTIDE SEQUENCE [LARGE SCALE GENOMIC DNA]</scope>
    <source>
        <strain evidence="2 3">DSM 25080</strain>
    </source>
</reference>
<gene>
    <name evidence="2" type="ORF">DFR27_0405</name>
</gene>
<feature type="domain" description="SnoaL-like" evidence="1">
    <location>
        <begin position="39"/>
        <end position="134"/>
    </location>
</feature>
<name>A0A3M0AD43_9GAMM</name>
<evidence type="ECO:0000313" key="2">
    <source>
        <dbReference type="EMBL" id="RMA82456.1"/>
    </source>
</evidence>
<comment type="caution">
    <text evidence="2">The sequence shown here is derived from an EMBL/GenBank/DDBJ whole genome shotgun (WGS) entry which is preliminary data.</text>
</comment>
<dbReference type="OrthoDB" id="1115105at2"/>
<dbReference type="AlphaFoldDB" id="A0A3M0AD43"/>
<dbReference type="SUPFAM" id="SSF54427">
    <property type="entry name" value="NTF2-like"/>
    <property type="match status" value="1"/>
</dbReference>
<dbReference type="RefSeq" id="WP_121875787.1">
    <property type="nucleotide sequence ID" value="NZ_REFJ01000001.1"/>
</dbReference>